<gene>
    <name evidence="1" type="ORF">FHU29_001872</name>
</gene>
<organism evidence="1 2">
    <name type="scientific">Hoyosella altamirensis</name>
    <dbReference type="NCBI Taxonomy" id="616997"/>
    <lineage>
        <taxon>Bacteria</taxon>
        <taxon>Bacillati</taxon>
        <taxon>Actinomycetota</taxon>
        <taxon>Actinomycetes</taxon>
        <taxon>Mycobacteriales</taxon>
        <taxon>Hoyosellaceae</taxon>
        <taxon>Hoyosella</taxon>
    </lineage>
</organism>
<name>A0A839RN39_9ACTN</name>
<evidence type="ECO:0000313" key="1">
    <source>
        <dbReference type="EMBL" id="MBB3037423.1"/>
    </source>
</evidence>
<dbReference type="Proteomes" id="UP000567922">
    <property type="component" value="Unassembled WGS sequence"/>
</dbReference>
<dbReference type="EMBL" id="JACHWS010000002">
    <property type="protein sequence ID" value="MBB3037423.1"/>
    <property type="molecule type" value="Genomic_DNA"/>
</dbReference>
<evidence type="ECO:0000313" key="2">
    <source>
        <dbReference type="Proteomes" id="UP000567922"/>
    </source>
</evidence>
<keyword evidence="2" id="KW-1185">Reference proteome</keyword>
<reference evidence="1 2" key="1">
    <citation type="submission" date="2020-08" db="EMBL/GenBank/DDBJ databases">
        <title>Sequencing the genomes of 1000 actinobacteria strains.</title>
        <authorList>
            <person name="Klenk H.-P."/>
        </authorList>
    </citation>
    <scope>NUCLEOTIDE SEQUENCE [LARGE SCALE GENOMIC DNA]</scope>
    <source>
        <strain evidence="1 2">DSM 45258</strain>
    </source>
</reference>
<dbReference type="RefSeq" id="WP_157095242.1">
    <property type="nucleotide sequence ID" value="NZ_BDDI01000012.1"/>
</dbReference>
<sequence length="109" mass="11774">MRSSLAAVLSTPATAVVRGTSIAIRLTDEATAPRAARLAQRPFKIRGGSSSVAEAADLWADPDRPVRRLSRAEIARRWLFPCYGAQANARDASQTAAHRAFLRDAARTD</sequence>
<proteinExistence type="predicted"/>
<comment type="caution">
    <text evidence="1">The sequence shown here is derived from an EMBL/GenBank/DDBJ whole genome shotgun (WGS) entry which is preliminary data.</text>
</comment>
<dbReference type="AlphaFoldDB" id="A0A839RN39"/>
<protein>
    <submittedName>
        <fullName evidence="1">Uncharacterized protein</fullName>
    </submittedName>
</protein>
<dbReference type="OrthoDB" id="9836383at2"/>
<accession>A0A839RN39</accession>